<dbReference type="Pfam" id="PF17172">
    <property type="entry name" value="GST_N_4"/>
    <property type="match status" value="1"/>
</dbReference>
<evidence type="ECO:0000259" key="2">
    <source>
        <dbReference type="Pfam" id="PF17172"/>
    </source>
</evidence>
<dbReference type="SFLD" id="SFLDG01200">
    <property type="entry name" value="SUF1.1"/>
    <property type="match status" value="1"/>
</dbReference>
<evidence type="ECO:0000256" key="1">
    <source>
        <dbReference type="ARBA" id="ARBA00006475"/>
    </source>
</evidence>
<dbReference type="EMBL" id="JARBDR010000640">
    <property type="protein sequence ID" value="KAJ8310452.1"/>
    <property type="molecule type" value="Genomic_DNA"/>
</dbReference>
<comment type="caution">
    <text evidence="3">The sequence shown here is derived from an EMBL/GenBank/DDBJ whole genome shotgun (WGS) entry which is preliminary data.</text>
</comment>
<dbReference type="InterPro" id="IPR050931">
    <property type="entry name" value="Mito_Protein_Transport_Metaxin"/>
</dbReference>
<dbReference type="SUPFAM" id="SSF52833">
    <property type="entry name" value="Thioredoxin-like"/>
    <property type="match status" value="1"/>
</dbReference>
<keyword evidence="4" id="KW-1185">Reference proteome</keyword>
<gene>
    <name evidence="3" type="ORF">KUTeg_012317</name>
</gene>
<dbReference type="InterPro" id="IPR012336">
    <property type="entry name" value="Thioredoxin-like_fold"/>
</dbReference>
<name>A0ABQ9F3I2_TEGGR</name>
<feature type="domain" description="Thioredoxin-like fold" evidence="2">
    <location>
        <begin position="77"/>
        <end position="167"/>
    </location>
</feature>
<sequence>MVFYGIMAWYSNITTYIQKNPTRIGVVTAIVGISYVCYRRFRAKKSRNLWREEWKKDVVYLHVFPRNLAKSVPNMSPYAMKLETWLRINNIPYEIVDFFGMSSKGQSPFILFNGEEIPDSHFIIEFLSQYFNIDSELNKKEEATSRAFQLMIENHTKWTIFWYQFVDHGEDEYSHYLRIPGNFLFRWYLLRSIFKNVRKAAWYVGIGRHSNEEIYKLSSEDILAISDFLGENEYMMGDKPTLVSKY</sequence>
<comment type="similarity">
    <text evidence="1">Belongs to the FAX family.</text>
</comment>
<organism evidence="3 4">
    <name type="scientific">Tegillarca granosa</name>
    <name type="common">Malaysian cockle</name>
    <name type="synonym">Anadara granosa</name>
    <dbReference type="NCBI Taxonomy" id="220873"/>
    <lineage>
        <taxon>Eukaryota</taxon>
        <taxon>Metazoa</taxon>
        <taxon>Spiralia</taxon>
        <taxon>Lophotrochozoa</taxon>
        <taxon>Mollusca</taxon>
        <taxon>Bivalvia</taxon>
        <taxon>Autobranchia</taxon>
        <taxon>Pteriomorphia</taxon>
        <taxon>Arcoida</taxon>
        <taxon>Arcoidea</taxon>
        <taxon>Arcidae</taxon>
        <taxon>Tegillarca</taxon>
    </lineage>
</organism>
<dbReference type="InterPro" id="IPR026928">
    <property type="entry name" value="FAX/IsoI-like"/>
</dbReference>
<dbReference type="PANTHER" id="PTHR12289:SF41">
    <property type="entry name" value="FAILED AXON CONNECTIONS-RELATED"/>
    <property type="match status" value="1"/>
</dbReference>
<accession>A0ABQ9F3I2</accession>
<dbReference type="InterPro" id="IPR040079">
    <property type="entry name" value="Glutathione_S-Trfase"/>
</dbReference>
<dbReference type="SFLD" id="SFLDS00019">
    <property type="entry name" value="Glutathione_Transferase_(cytos"/>
    <property type="match status" value="1"/>
</dbReference>
<evidence type="ECO:0000313" key="4">
    <source>
        <dbReference type="Proteomes" id="UP001217089"/>
    </source>
</evidence>
<dbReference type="InterPro" id="IPR036249">
    <property type="entry name" value="Thioredoxin-like_sf"/>
</dbReference>
<proteinExistence type="inferred from homology"/>
<evidence type="ECO:0000313" key="3">
    <source>
        <dbReference type="EMBL" id="KAJ8310452.1"/>
    </source>
</evidence>
<dbReference type="Proteomes" id="UP001217089">
    <property type="component" value="Unassembled WGS sequence"/>
</dbReference>
<dbReference type="PANTHER" id="PTHR12289">
    <property type="entry name" value="METAXIN RELATED"/>
    <property type="match status" value="1"/>
</dbReference>
<reference evidence="3 4" key="1">
    <citation type="submission" date="2022-12" db="EMBL/GenBank/DDBJ databases">
        <title>Chromosome-level genome of Tegillarca granosa.</title>
        <authorList>
            <person name="Kim J."/>
        </authorList>
    </citation>
    <scope>NUCLEOTIDE SEQUENCE [LARGE SCALE GENOMIC DNA]</scope>
    <source>
        <strain evidence="3">Teg-2019</strain>
        <tissue evidence="3">Adductor muscle</tissue>
    </source>
</reference>
<dbReference type="SFLD" id="SFLDG01180">
    <property type="entry name" value="SUF1"/>
    <property type="match status" value="1"/>
</dbReference>
<protein>
    <recommendedName>
        <fullName evidence="2">Thioredoxin-like fold domain-containing protein</fullName>
    </recommendedName>
</protein>